<evidence type="ECO:0000313" key="3">
    <source>
        <dbReference type="Proteomes" id="UP000094147"/>
    </source>
</evidence>
<keyword evidence="3" id="KW-1185">Reference proteome</keyword>
<reference evidence="3" key="1">
    <citation type="submission" date="2015-08" db="EMBL/GenBank/DDBJ databases">
        <authorList>
            <person name="Kim K.M."/>
        </authorList>
    </citation>
    <scope>NUCLEOTIDE SEQUENCE [LARGE SCALE GENOMIC DNA]</scope>
    <source>
        <strain evidence="3">KCTC 23892</strain>
    </source>
</reference>
<feature type="chain" id="PRO_5008544084" evidence="1">
    <location>
        <begin position="20"/>
        <end position="49"/>
    </location>
</feature>
<dbReference type="EMBL" id="CP012418">
    <property type="protein sequence ID" value="AOE49721.1"/>
    <property type="molecule type" value="Genomic_DNA"/>
</dbReference>
<dbReference type="AlphaFoldDB" id="A0A1B3BA83"/>
<name>A0A1B3BA83_9GAMM</name>
<gene>
    <name evidence="2" type="ORF">KS2013_1000</name>
</gene>
<organism evidence="2 3">
    <name type="scientific">Kangiella sediminilitoris</name>
    <dbReference type="NCBI Taxonomy" id="1144748"/>
    <lineage>
        <taxon>Bacteria</taxon>
        <taxon>Pseudomonadati</taxon>
        <taxon>Pseudomonadota</taxon>
        <taxon>Gammaproteobacteria</taxon>
        <taxon>Kangiellales</taxon>
        <taxon>Kangiellaceae</taxon>
        <taxon>Kangiella</taxon>
    </lineage>
</organism>
<evidence type="ECO:0000256" key="1">
    <source>
        <dbReference type="SAM" id="SignalP"/>
    </source>
</evidence>
<proteinExistence type="predicted"/>
<feature type="signal peptide" evidence="1">
    <location>
        <begin position="1"/>
        <end position="19"/>
    </location>
</feature>
<dbReference type="STRING" id="1144748.KS2013_1000"/>
<evidence type="ECO:0000313" key="2">
    <source>
        <dbReference type="EMBL" id="AOE49721.1"/>
    </source>
</evidence>
<keyword evidence="1" id="KW-0732">Signal</keyword>
<dbReference type="Proteomes" id="UP000094147">
    <property type="component" value="Chromosome"/>
</dbReference>
<dbReference type="KEGG" id="ksd:KS2013_1000"/>
<sequence length="49" mass="5533" precursor="true">MKILALLLIVINLASCSSGNTSPDYKNKIIGKWVINNTWYPILLRSSRI</sequence>
<protein>
    <submittedName>
        <fullName evidence="2">Uncharacterized protein</fullName>
    </submittedName>
</protein>
<accession>A0A1B3BA83</accession>